<sequence>MIEENAKKNALEIGRDMANKKGSGLGGKEQSERFFGYLTAPENNDRVNLLNGKALSMVRHEAFFL</sequence>
<organism evidence="1 2">
    <name type="scientific">Algoriphagus jejuensis</name>
    <dbReference type="NCBI Taxonomy" id="419934"/>
    <lineage>
        <taxon>Bacteria</taxon>
        <taxon>Pseudomonadati</taxon>
        <taxon>Bacteroidota</taxon>
        <taxon>Cytophagia</taxon>
        <taxon>Cytophagales</taxon>
        <taxon>Cyclobacteriaceae</taxon>
        <taxon>Algoriphagus</taxon>
    </lineage>
</organism>
<comment type="caution">
    <text evidence="1">The sequence shown here is derived from an EMBL/GenBank/DDBJ whole genome shotgun (WGS) entry which is preliminary data.</text>
</comment>
<dbReference type="RefSeq" id="WP_343853934.1">
    <property type="nucleotide sequence ID" value="NZ_BAAAFI010000045.1"/>
</dbReference>
<protein>
    <submittedName>
        <fullName evidence="1">Uncharacterized protein</fullName>
    </submittedName>
</protein>
<evidence type="ECO:0000313" key="1">
    <source>
        <dbReference type="EMBL" id="GAA0880523.1"/>
    </source>
</evidence>
<accession>A0ABP3YIB6</accession>
<keyword evidence="2" id="KW-1185">Reference proteome</keyword>
<dbReference type="EMBL" id="BAAAFI010000045">
    <property type="protein sequence ID" value="GAA0880523.1"/>
    <property type="molecule type" value="Genomic_DNA"/>
</dbReference>
<gene>
    <name evidence="1" type="ORF">GCM10009119_34930</name>
</gene>
<proteinExistence type="predicted"/>
<name>A0ABP3YIB6_9BACT</name>
<reference evidence="2" key="1">
    <citation type="journal article" date="2019" name="Int. J. Syst. Evol. Microbiol.">
        <title>The Global Catalogue of Microorganisms (GCM) 10K type strain sequencing project: providing services to taxonomists for standard genome sequencing and annotation.</title>
        <authorList>
            <consortium name="The Broad Institute Genomics Platform"/>
            <consortium name="The Broad Institute Genome Sequencing Center for Infectious Disease"/>
            <person name="Wu L."/>
            <person name="Ma J."/>
        </authorList>
    </citation>
    <scope>NUCLEOTIDE SEQUENCE [LARGE SCALE GENOMIC DNA]</scope>
    <source>
        <strain evidence="2">JCM 16112</strain>
    </source>
</reference>
<dbReference type="Proteomes" id="UP001500469">
    <property type="component" value="Unassembled WGS sequence"/>
</dbReference>
<evidence type="ECO:0000313" key="2">
    <source>
        <dbReference type="Proteomes" id="UP001500469"/>
    </source>
</evidence>